<dbReference type="Proteomes" id="UP000438429">
    <property type="component" value="Unassembled WGS sequence"/>
</dbReference>
<evidence type="ECO:0000313" key="2">
    <source>
        <dbReference type="EMBL" id="KAF0032814.1"/>
    </source>
</evidence>
<organism evidence="2 3">
    <name type="scientific">Scophthalmus maximus</name>
    <name type="common">Turbot</name>
    <name type="synonym">Psetta maxima</name>
    <dbReference type="NCBI Taxonomy" id="52904"/>
    <lineage>
        <taxon>Eukaryota</taxon>
        <taxon>Metazoa</taxon>
        <taxon>Chordata</taxon>
        <taxon>Craniata</taxon>
        <taxon>Vertebrata</taxon>
        <taxon>Euteleostomi</taxon>
        <taxon>Actinopterygii</taxon>
        <taxon>Neopterygii</taxon>
        <taxon>Teleostei</taxon>
        <taxon>Neoteleostei</taxon>
        <taxon>Acanthomorphata</taxon>
        <taxon>Carangaria</taxon>
        <taxon>Pleuronectiformes</taxon>
        <taxon>Pleuronectoidei</taxon>
        <taxon>Scophthalmidae</taxon>
        <taxon>Scophthalmus</taxon>
    </lineage>
</organism>
<proteinExistence type="predicted"/>
<protein>
    <submittedName>
        <fullName evidence="2">Uncharacterized protein</fullName>
    </submittedName>
</protein>
<accession>A0A6A4SP00</accession>
<name>A0A6A4SP00_SCOMX</name>
<evidence type="ECO:0000256" key="1">
    <source>
        <dbReference type="SAM" id="MobiDB-lite"/>
    </source>
</evidence>
<sequence>MKPERSSIPSPPCNPKGTPAASLSEDTPGINICTKHSSPRTAVPYAYRSVHPDHRTSTPFLLCWRDGKEKECGNESQRPVSEAARSCVVKKDKSYRAGDNHRAPTASCLTHVVFKVQRSNHNFRELATDEDIIHHPTDALPKHLEINMEAFQVVPVFEKPHNHKHTV</sequence>
<comment type="caution">
    <text evidence="2">The sequence shown here is derived from an EMBL/GenBank/DDBJ whole genome shotgun (WGS) entry which is preliminary data.</text>
</comment>
<feature type="region of interest" description="Disordered" evidence="1">
    <location>
        <begin position="1"/>
        <end position="30"/>
    </location>
</feature>
<dbReference type="AlphaFoldDB" id="A0A6A4SP00"/>
<dbReference type="EMBL" id="VEVO01000013">
    <property type="protein sequence ID" value="KAF0032814.1"/>
    <property type="molecule type" value="Genomic_DNA"/>
</dbReference>
<gene>
    <name evidence="2" type="ORF">F2P81_015104</name>
</gene>
<reference evidence="2 3" key="1">
    <citation type="submission" date="2019-06" db="EMBL/GenBank/DDBJ databases">
        <title>Draft genomes of female and male turbot (Scophthalmus maximus).</title>
        <authorList>
            <person name="Xu H."/>
            <person name="Xu X.-W."/>
            <person name="Shao C."/>
            <person name="Chen S."/>
        </authorList>
    </citation>
    <scope>NUCLEOTIDE SEQUENCE [LARGE SCALE GENOMIC DNA]</scope>
    <source>
        <strain evidence="2">Ysfricsl-2016a</strain>
        <tissue evidence="2">Blood</tissue>
    </source>
</reference>
<evidence type="ECO:0000313" key="3">
    <source>
        <dbReference type="Proteomes" id="UP000438429"/>
    </source>
</evidence>